<evidence type="ECO:0000313" key="3">
    <source>
        <dbReference type="EMBL" id="CAD5222384.1"/>
    </source>
</evidence>
<proteinExistence type="predicted"/>
<feature type="transmembrane region" description="Helical" evidence="2">
    <location>
        <begin position="182"/>
        <end position="204"/>
    </location>
</feature>
<dbReference type="EMBL" id="CAJFCV020000003">
    <property type="protein sequence ID" value="CAG9110047.1"/>
    <property type="molecule type" value="Genomic_DNA"/>
</dbReference>
<protein>
    <submittedName>
        <fullName evidence="3">(pine wood nematode) hypothetical protein</fullName>
    </submittedName>
</protein>
<dbReference type="eggNOG" id="ENOG502SF6V">
    <property type="taxonomic scope" value="Eukaryota"/>
</dbReference>
<feature type="compositionally biased region" description="Polar residues" evidence="1">
    <location>
        <begin position="62"/>
        <end position="92"/>
    </location>
</feature>
<feature type="transmembrane region" description="Helical" evidence="2">
    <location>
        <begin position="275"/>
        <end position="300"/>
    </location>
</feature>
<dbReference type="OrthoDB" id="6157510at2759"/>
<reference evidence="6" key="1">
    <citation type="submission" date="2016-11" db="UniProtKB">
        <authorList>
            <consortium name="WormBaseParasite"/>
        </authorList>
    </citation>
    <scope>IDENTIFICATION</scope>
</reference>
<keyword evidence="5" id="KW-1185">Reference proteome</keyword>
<dbReference type="Proteomes" id="UP000095284">
    <property type="component" value="Unplaced"/>
</dbReference>
<organism evidence="4 6">
    <name type="scientific">Bursaphelenchus xylophilus</name>
    <name type="common">Pinewood nematode worm</name>
    <name type="synonym">Aphelenchoides xylophilus</name>
    <dbReference type="NCBI Taxonomy" id="6326"/>
    <lineage>
        <taxon>Eukaryota</taxon>
        <taxon>Metazoa</taxon>
        <taxon>Ecdysozoa</taxon>
        <taxon>Nematoda</taxon>
        <taxon>Chromadorea</taxon>
        <taxon>Rhabditida</taxon>
        <taxon>Tylenchina</taxon>
        <taxon>Tylenchomorpha</taxon>
        <taxon>Aphelenchoidea</taxon>
        <taxon>Aphelenchoididae</taxon>
        <taxon>Bursaphelenchus</taxon>
    </lineage>
</organism>
<feature type="transmembrane region" description="Helical" evidence="2">
    <location>
        <begin position="224"/>
        <end position="249"/>
    </location>
</feature>
<evidence type="ECO:0000313" key="4">
    <source>
        <dbReference type="Proteomes" id="UP000095284"/>
    </source>
</evidence>
<feature type="compositionally biased region" description="Polar residues" evidence="1">
    <location>
        <begin position="18"/>
        <end position="33"/>
    </location>
</feature>
<dbReference type="PANTHER" id="PTHR33444:SF8">
    <property type="entry name" value="MARVEL DOMAIN-CONTAINING PROTEIN"/>
    <property type="match status" value="1"/>
</dbReference>
<name>A0A1I7SQK8_BURXY</name>
<dbReference type="EMBL" id="CAJFDI010000003">
    <property type="protein sequence ID" value="CAD5222384.1"/>
    <property type="molecule type" value="Genomic_DNA"/>
</dbReference>
<keyword evidence="2" id="KW-0472">Membrane</keyword>
<keyword evidence="2" id="KW-0812">Transmembrane</keyword>
<sequence length="306" mass="34787">MPYLNGRRVASVERFTEMSFSTDQQTSIPSERSTAIEGHQMSRPSSSVIQPPPQPSSATPTRSIIKNPNRYQNLPQNPQQYRPDSQFRQSNEPVYRSTIDPRSQERLSLNGQKTGNGDRLADVYSNSDDTVQFAGNLRSFINKNVPFMVWIGLAAFEILAGLFSIFFGSYNYSMCEIQPLMPLYLILSGSALIVHGIIRSAKAFPNPKRRSRNRPKKSSLYPDLLMHGLEGIALLYMLICVILGCVWVYGSRTPYVQFMPNMFERDYCDQTLYWVAWWSVTIHLVVFGLLILAVIFILIYGSMINS</sequence>
<dbReference type="PANTHER" id="PTHR33444">
    <property type="entry name" value="SI:DKEY-19B23.12-RELATED"/>
    <property type="match status" value="1"/>
</dbReference>
<keyword evidence="2" id="KW-1133">Transmembrane helix</keyword>
<feature type="transmembrane region" description="Helical" evidence="2">
    <location>
        <begin position="147"/>
        <end position="170"/>
    </location>
</feature>
<accession>A0A1I7SQK8</accession>
<dbReference type="AlphaFoldDB" id="A0A1I7SQK8"/>
<dbReference type="Proteomes" id="UP000582659">
    <property type="component" value="Unassembled WGS sequence"/>
</dbReference>
<evidence type="ECO:0000313" key="5">
    <source>
        <dbReference type="Proteomes" id="UP000659654"/>
    </source>
</evidence>
<evidence type="ECO:0000256" key="1">
    <source>
        <dbReference type="SAM" id="MobiDB-lite"/>
    </source>
</evidence>
<evidence type="ECO:0000313" key="6">
    <source>
        <dbReference type="WBParaSite" id="BXY_1532000.1"/>
    </source>
</evidence>
<dbReference type="Proteomes" id="UP000659654">
    <property type="component" value="Unassembled WGS sequence"/>
</dbReference>
<dbReference type="WBParaSite" id="BXY_1532000.1">
    <property type="protein sequence ID" value="BXY_1532000.1"/>
    <property type="gene ID" value="BXY_1532000"/>
</dbReference>
<evidence type="ECO:0000256" key="2">
    <source>
        <dbReference type="SAM" id="Phobius"/>
    </source>
</evidence>
<reference evidence="3" key="2">
    <citation type="submission" date="2020-09" db="EMBL/GenBank/DDBJ databases">
        <authorList>
            <person name="Kikuchi T."/>
        </authorList>
    </citation>
    <scope>NUCLEOTIDE SEQUENCE</scope>
    <source>
        <strain evidence="3">Ka4C1</strain>
    </source>
</reference>
<gene>
    <name evidence="3" type="ORF">BXYJ_LOCUS7352</name>
</gene>
<dbReference type="InterPro" id="IPR040350">
    <property type="entry name" value="TMEM272"/>
</dbReference>
<feature type="region of interest" description="Disordered" evidence="1">
    <location>
        <begin position="16"/>
        <end position="119"/>
    </location>
</feature>
<feature type="compositionally biased region" description="Polar residues" evidence="1">
    <location>
        <begin position="106"/>
        <end position="115"/>
    </location>
</feature>